<evidence type="ECO:0000313" key="3">
    <source>
        <dbReference type="EMBL" id="KPI35854.1"/>
    </source>
</evidence>
<comment type="caution">
    <text evidence="3">The sequence shown here is derived from an EMBL/GenBank/DDBJ whole genome shotgun (WGS) entry which is preliminary data.</text>
</comment>
<keyword evidence="2" id="KW-0812">Transmembrane</keyword>
<organism evidence="3 4">
    <name type="scientific">Cyphellophora attinorum</name>
    <dbReference type="NCBI Taxonomy" id="1664694"/>
    <lineage>
        <taxon>Eukaryota</taxon>
        <taxon>Fungi</taxon>
        <taxon>Dikarya</taxon>
        <taxon>Ascomycota</taxon>
        <taxon>Pezizomycotina</taxon>
        <taxon>Eurotiomycetes</taxon>
        <taxon>Chaetothyriomycetidae</taxon>
        <taxon>Chaetothyriales</taxon>
        <taxon>Cyphellophoraceae</taxon>
        <taxon>Cyphellophora</taxon>
    </lineage>
</organism>
<keyword evidence="4" id="KW-1185">Reference proteome</keyword>
<keyword evidence="2" id="KW-1133">Transmembrane helix</keyword>
<protein>
    <submittedName>
        <fullName evidence="3">Uncharacterized protein</fullName>
    </submittedName>
</protein>
<evidence type="ECO:0000256" key="1">
    <source>
        <dbReference type="SAM" id="MobiDB-lite"/>
    </source>
</evidence>
<reference evidence="3 4" key="1">
    <citation type="submission" date="2015-06" db="EMBL/GenBank/DDBJ databases">
        <title>Draft genome of the ant-associated black yeast Phialophora attae CBS 131958.</title>
        <authorList>
            <person name="Moreno L.F."/>
            <person name="Stielow B.J."/>
            <person name="de Hoog S."/>
            <person name="Vicente V.A."/>
            <person name="Weiss V.A."/>
            <person name="de Vries M."/>
            <person name="Cruz L.M."/>
            <person name="Souza E.M."/>
        </authorList>
    </citation>
    <scope>NUCLEOTIDE SEQUENCE [LARGE SCALE GENOMIC DNA]</scope>
    <source>
        <strain evidence="3 4">CBS 131958</strain>
    </source>
</reference>
<dbReference type="STRING" id="1664694.A0A0N1NVY1"/>
<dbReference type="GeneID" id="28731795"/>
<feature type="region of interest" description="Disordered" evidence="1">
    <location>
        <begin position="1"/>
        <end position="23"/>
    </location>
</feature>
<feature type="transmembrane region" description="Helical" evidence="2">
    <location>
        <begin position="66"/>
        <end position="86"/>
    </location>
</feature>
<evidence type="ECO:0000256" key="2">
    <source>
        <dbReference type="SAM" id="Phobius"/>
    </source>
</evidence>
<name>A0A0N1NVY1_9EURO</name>
<dbReference type="VEuPathDB" id="FungiDB:AB675_11098"/>
<dbReference type="EMBL" id="LFJN01000036">
    <property type="protein sequence ID" value="KPI35854.1"/>
    <property type="molecule type" value="Genomic_DNA"/>
</dbReference>
<dbReference type="RefSeq" id="XP_017995817.1">
    <property type="nucleotide sequence ID" value="XM_018139915.1"/>
</dbReference>
<feature type="compositionally biased region" description="Low complexity" evidence="1">
    <location>
        <begin position="9"/>
        <end position="20"/>
    </location>
</feature>
<gene>
    <name evidence="3" type="ORF">AB675_11098</name>
</gene>
<dbReference type="OrthoDB" id="5421757at2759"/>
<dbReference type="AlphaFoldDB" id="A0A0N1NVY1"/>
<dbReference type="Proteomes" id="UP000038010">
    <property type="component" value="Unassembled WGS sequence"/>
</dbReference>
<evidence type="ECO:0000313" key="4">
    <source>
        <dbReference type="Proteomes" id="UP000038010"/>
    </source>
</evidence>
<keyword evidence="2" id="KW-0472">Membrane</keyword>
<accession>A0A0N1NVY1</accession>
<proteinExistence type="predicted"/>
<sequence>MARARKGFKSTSTPKPNTTPAKVTKFPTPWEAVSGGLEAFTSTLPSDHIYIVHVDKTPVAAKKQAFLVPIVLNTVIVLGMIARIYYAAPIYLSLIIDVFNIDTSYAIDPSIATKKDTVSTVFARTFLFASDYAIFWLIGSWPREFVAGSAINRFVGHLGWRMSVGLQKEEIIVRRGRKWDSSIAQPEKDWSVEDELTMKVKVEAAMSRSYTSKTGLSLLDRDWDLDYKGMTDAHRFIEDGRATIEELEDCALVSYQDQWLFWRVHEKVSEANGASDPKVQDFKQKLADYGCESVFYRYMELLQYETNQPVADLDEVRSRLEKELKRSMKAKKPDVDFDQFLKDIGGPESIPGFED</sequence>